<dbReference type="Proteomes" id="UP001182908">
    <property type="component" value="Chromosome"/>
</dbReference>
<name>A0AA51YJU0_9EURY</name>
<dbReference type="RefSeq" id="WP_309311758.1">
    <property type="nucleotide sequence ID" value="NZ_CP133592.1"/>
</dbReference>
<evidence type="ECO:0000313" key="2">
    <source>
        <dbReference type="Proteomes" id="UP001182908"/>
    </source>
</evidence>
<dbReference type="GeneID" id="84231925"/>
<sequence length="116" mass="12830">MVVKRNKEKVSIAMSSYLVNRAKAMVDAEEFGSVSDVISTAMSQFILMYDQAKRDGDTQFLSTREYAEDTGDMVEGVIKEYLKSPEGKALIKSIIGESLSSSTKNNKTVIFTESGR</sequence>
<protein>
    <submittedName>
        <fullName evidence="1">Uncharacterized protein</fullName>
    </submittedName>
</protein>
<accession>A0AA51YJU0</accession>
<dbReference type="AlphaFoldDB" id="A0AA51YJU0"/>
<dbReference type="EMBL" id="CP133592">
    <property type="protein sequence ID" value="WMW25961.1"/>
    <property type="molecule type" value="Genomic_DNA"/>
</dbReference>
<reference evidence="1 2" key="1">
    <citation type="submission" date="2023-08" db="EMBL/GenBank/DDBJ databases">
        <title>Methanolobus mangrovi sp. nov. and Methanolobus sediminis sp. nov, two novel methylotrophic methanogens isolated from mangrove sediments in China.</title>
        <authorList>
            <person name="Zhou J."/>
        </authorList>
    </citation>
    <scope>NUCLEOTIDE SEQUENCE [LARGE SCALE GENOMIC DNA]</scope>
    <source>
        <strain evidence="1 2">FTZ6</strain>
    </source>
</reference>
<dbReference type="KEGG" id="mseb:RE474_04370"/>
<organism evidence="1 2">
    <name type="scientific">Methanolobus sediminis</name>
    <dbReference type="NCBI Taxonomy" id="3072978"/>
    <lineage>
        <taxon>Archaea</taxon>
        <taxon>Methanobacteriati</taxon>
        <taxon>Methanobacteriota</taxon>
        <taxon>Stenosarchaea group</taxon>
        <taxon>Methanomicrobia</taxon>
        <taxon>Methanosarcinales</taxon>
        <taxon>Methanosarcinaceae</taxon>
        <taxon>Methanolobus</taxon>
    </lineage>
</organism>
<gene>
    <name evidence="1" type="ORF">RE474_04370</name>
</gene>
<evidence type="ECO:0000313" key="1">
    <source>
        <dbReference type="EMBL" id="WMW25961.1"/>
    </source>
</evidence>
<proteinExistence type="predicted"/>
<keyword evidence="2" id="KW-1185">Reference proteome</keyword>